<evidence type="ECO:0000256" key="6">
    <source>
        <dbReference type="SAM" id="Phobius"/>
    </source>
</evidence>
<dbReference type="PANTHER" id="PTHR23513:SF6">
    <property type="entry name" value="MAJOR FACILITATOR SUPERFAMILY ASSOCIATED DOMAIN-CONTAINING PROTEIN"/>
    <property type="match status" value="1"/>
</dbReference>
<dbReference type="RefSeq" id="WP_007255322.1">
    <property type="nucleotide sequence ID" value="NZ_CH724107.1"/>
</dbReference>
<dbReference type="eggNOG" id="COG2814">
    <property type="taxonomic scope" value="Bacteria"/>
</dbReference>
<feature type="transmembrane region" description="Helical" evidence="6">
    <location>
        <begin position="311"/>
        <end position="330"/>
    </location>
</feature>
<keyword evidence="5 6" id="KW-0472">Membrane</keyword>
<sequence length="401" mass="41069">MTAPASRGLLRRNRQFARLLAGQVPADFADWLSYVAMMTLIAFQWEAPTIAFAWFAVALGLPYLTIGLLAGALVDRLPVRAVLVGANLGRGLVYLSMTLAGDWVTLVALLALGQSVDTFFTPAKQAALQRLVAEPDRLAANSVSHAVNQSSKIVAPALGAVLLGWLAPGGVFVVNAAISGLAALILMTLPPLGQAPLEGPRPALRADIAAGLRLVRRSPPLRLALGLTAASFFATFLYDTLLAALIRDLGHPAAALGWAMAAFGVGGVAGALWLARRTGAPFRLMGLGGLVAGPVLILPGLAQVFGVPFPLAPMLLAFALGGVASAALMIPPRVVIQNETAPESIARVTALGEAANTAALVTAPFLGAAIAAATSTGIVFVLGGSLTLAIAAVALTRARRA</sequence>
<organism evidence="7 8">
    <name type="scientific">Oceanicola granulosus (strain ATCC BAA-861 / DSM 15982 / KCTC 12143 / HTCC2516)</name>
    <dbReference type="NCBI Taxonomy" id="314256"/>
    <lineage>
        <taxon>Bacteria</taxon>
        <taxon>Pseudomonadati</taxon>
        <taxon>Pseudomonadota</taxon>
        <taxon>Alphaproteobacteria</taxon>
        <taxon>Rhodobacterales</taxon>
        <taxon>Roseobacteraceae</taxon>
        <taxon>Oceanicola</taxon>
    </lineage>
</organism>
<comment type="caution">
    <text evidence="7">The sequence shown here is derived from an EMBL/GenBank/DDBJ whole genome shotgun (WGS) entry which is preliminary data.</text>
</comment>
<dbReference type="InterPro" id="IPR011701">
    <property type="entry name" value="MFS"/>
</dbReference>
<evidence type="ECO:0000256" key="5">
    <source>
        <dbReference type="ARBA" id="ARBA00023136"/>
    </source>
</evidence>
<dbReference type="Pfam" id="PF07690">
    <property type="entry name" value="MFS_1"/>
    <property type="match status" value="1"/>
</dbReference>
<feature type="transmembrane region" description="Helical" evidence="6">
    <location>
        <begin position="20"/>
        <end position="45"/>
    </location>
</feature>
<dbReference type="Gene3D" id="1.20.1250.20">
    <property type="entry name" value="MFS general substrate transporter like domains"/>
    <property type="match status" value="1"/>
</dbReference>
<accession>Q2CCP9</accession>
<evidence type="ECO:0000313" key="7">
    <source>
        <dbReference type="EMBL" id="EAR50464.1"/>
    </source>
</evidence>
<dbReference type="GO" id="GO:0022857">
    <property type="term" value="F:transmembrane transporter activity"/>
    <property type="evidence" value="ECO:0007669"/>
    <property type="project" value="InterPro"/>
</dbReference>
<keyword evidence="4 6" id="KW-1133">Transmembrane helix</keyword>
<keyword evidence="8" id="KW-1185">Reference proteome</keyword>
<proteinExistence type="predicted"/>
<comment type="subcellular location">
    <subcellularLocation>
        <location evidence="1">Cell membrane</location>
        <topology evidence="1">Multi-pass membrane protein</topology>
    </subcellularLocation>
</comment>
<dbReference type="SUPFAM" id="SSF103473">
    <property type="entry name" value="MFS general substrate transporter"/>
    <property type="match status" value="1"/>
</dbReference>
<name>Q2CCP9_OCEGH</name>
<dbReference type="OrthoDB" id="9809918at2"/>
<feature type="transmembrane region" description="Helical" evidence="6">
    <location>
        <begin position="378"/>
        <end position="396"/>
    </location>
</feature>
<feature type="transmembrane region" description="Helical" evidence="6">
    <location>
        <begin position="351"/>
        <end position="372"/>
    </location>
</feature>
<feature type="transmembrane region" description="Helical" evidence="6">
    <location>
        <begin position="51"/>
        <end position="71"/>
    </location>
</feature>
<dbReference type="CDD" id="cd06173">
    <property type="entry name" value="MFS_MefA_like"/>
    <property type="match status" value="1"/>
</dbReference>
<evidence type="ECO:0000256" key="3">
    <source>
        <dbReference type="ARBA" id="ARBA00022692"/>
    </source>
</evidence>
<evidence type="ECO:0000313" key="8">
    <source>
        <dbReference type="Proteomes" id="UP000003635"/>
    </source>
</evidence>
<protein>
    <recommendedName>
        <fullName evidence="9">Major facilitator superfamily (MFS) profile domain-containing protein</fullName>
    </recommendedName>
</protein>
<keyword evidence="3 6" id="KW-0812">Transmembrane</keyword>
<feature type="transmembrane region" description="Helical" evidence="6">
    <location>
        <begin position="92"/>
        <end position="112"/>
    </location>
</feature>
<evidence type="ECO:0000256" key="1">
    <source>
        <dbReference type="ARBA" id="ARBA00004651"/>
    </source>
</evidence>
<reference evidence="7 8" key="1">
    <citation type="journal article" date="2010" name="J. Bacteriol.">
        <title>Genome sequences of Oceanicola granulosus HTCC2516(T) and Oceanicola batsensis HTCC2597(TDelta).</title>
        <authorList>
            <person name="Thrash J.C."/>
            <person name="Cho J.C."/>
            <person name="Vergin K.L."/>
            <person name="Giovannoni S.J."/>
        </authorList>
    </citation>
    <scope>NUCLEOTIDE SEQUENCE [LARGE SCALE GENOMIC DNA]</scope>
    <source>
        <strain evidence="8">ATCC BAA-861 / DSM 15982 / KCTC 12143 / HTCC2516</strain>
    </source>
</reference>
<gene>
    <name evidence="7" type="ORF">OG2516_09003</name>
</gene>
<dbReference type="GO" id="GO:0005886">
    <property type="term" value="C:plasma membrane"/>
    <property type="evidence" value="ECO:0007669"/>
    <property type="project" value="UniProtKB-SubCell"/>
</dbReference>
<dbReference type="Proteomes" id="UP000003635">
    <property type="component" value="Unassembled WGS sequence"/>
</dbReference>
<dbReference type="EMBL" id="AAOT01000028">
    <property type="protein sequence ID" value="EAR50464.1"/>
    <property type="molecule type" value="Genomic_DNA"/>
</dbReference>
<evidence type="ECO:0000256" key="4">
    <source>
        <dbReference type="ARBA" id="ARBA00022989"/>
    </source>
</evidence>
<dbReference type="AlphaFoldDB" id="Q2CCP9"/>
<feature type="transmembrane region" description="Helical" evidence="6">
    <location>
        <begin position="223"/>
        <end position="246"/>
    </location>
</feature>
<dbReference type="InterPro" id="IPR036259">
    <property type="entry name" value="MFS_trans_sf"/>
</dbReference>
<dbReference type="STRING" id="314256.OG2516_09003"/>
<feature type="transmembrane region" description="Helical" evidence="6">
    <location>
        <begin position="252"/>
        <end position="275"/>
    </location>
</feature>
<dbReference type="HOGENOM" id="CLU_034180_16_1_5"/>
<keyword evidence="2" id="KW-1003">Cell membrane</keyword>
<dbReference type="PANTHER" id="PTHR23513">
    <property type="entry name" value="INTEGRAL MEMBRANE EFFLUX PROTEIN-RELATED"/>
    <property type="match status" value="1"/>
</dbReference>
<evidence type="ECO:0000256" key="2">
    <source>
        <dbReference type="ARBA" id="ARBA00022475"/>
    </source>
</evidence>
<feature type="transmembrane region" description="Helical" evidence="6">
    <location>
        <begin position="287"/>
        <end position="305"/>
    </location>
</feature>
<evidence type="ECO:0008006" key="9">
    <source>
        <dbReference type="Google" id="ProtNLM"/>
    </source>
</evidence>